<feature type="domain" description="Pyrroline-5-carboxylate reductase catalytic N-terminal" evidence="7">
    <location>
        <begin position="3"/>
        <end position="90"/>
    </location>
</feature>
<protein>
    <recommendedName>
        <fullName evidence="4 5">Pyrroline-5-carboxylate reductase</fullName>
        <shortName evidence="4">P5C reductase</shortName>
        <shortName evidence="4">P5CR</shortName>
        <ecNumber evidence="4 5">1.5.1.2</ecNumber>
    </recommendedName>
    <alternativeName>
        <fullName evidence="4">PCA reductase</fullName>
    </alternativeName>
</protein>
<comment type="catalytic activity">
    <reaction evidence="4">
        <text>L-proline + NADP(+) = (S)-1-pyrroline-5-carboxylate + NADPH + 2 H(+)</text>
        <dbReference type="Rhea" id="RHEA:14109"/>
        <dbReference type="ChEBI" id="CHEBI:15378"/>
        <dbReference type="ChEBI" id="CHEBI:17388"/>
        <dbReference type="ChEBI" id="CHEBI:57783"/>
        <dbReference type="ChEBI" id="CHEBI:58349"/>
        <dbReference type="ChEBI" id="CHEBI:60039"/>
        <dbReference type="EC" id="1.5.1.2"/>
    </reaction>
</comment>
<keyword evidence="4" id="KW-0963">Cytoplasm</keyword>
<keyword evidence="10" id="KW-1185">Reference proteome</keyword>
<dbReference type="RefSeq" id="WP_093922117.1">
    <property type="nucleotide sequence ID" value="NZ_FOMW01000001.1"/>
</dbReference>
<dbReference type="EMBL" id="FOMW01000001">
    <property type="protein sequence ID" value="SFD57941.1"/>
    <property type="molecule type" value="Genomic_DNA"/>
</dbReference>
<comment type="catalytic activity">
    <reaction evidence="4">
        <text>L-proline + NAD(+) = (S)-1-pyrroline-5-carboxylate + NADH + 2 H(+)</text>
        <dbReference type="Rhea" id="RHEA:14105"/>
        <dbReference type="ChEBI" id="CHEBI:15378"/>
        <dbReference type="ChEBI" id="CHEBI:17388"/>
        <dbReference type="ChEBI" id="CHEBI:57540"/>
        <dbReference type="ChEBI" id="CHEBI:57945"/>
        <dbReference type="ChEBI" id="CHEBI:60039"/>
        <dbReference type="EC" id="1.5.1.2"/>
    </reaction>
</comment>
<comment type="similarity">
    <text evidence="1 4">Belongs to the pyrroline-5-carboxylate reductase family.</text>
</comment>
<evidence type="ECO:0000256" key="5">
    <source>
        <dbReference type="NCBIfam" id="TIGR00112"/>
    </source>
</evidence>
<evidence type="ECO:0000256" key="6">
    <source>
        <dbReference type="PIRSR" id="PIRSR000193-1"/>
    </source>
</evidence>
<dbReference type="Proteomes" id="UP000198977">
    <property type="component" value="Unassembled WGS sequence"/>
</dbReference>
<reference evidence="10" key="1">
    <citation type="submission" date="2016-10" db="EMBL/GenBank/DDBJ databases">
        <authorList>
            <person name="Varghese N."/>
            <person name="Submissions S."/>
        </authorList>
    </citation>
    <scope>NUCLEOTIDE SEQUENCE [LARGE SCALE GENOMIC DNA]</scope>
    <source>
        <strain evidence="10">DSM 11443</strain>
    </source>
</reference>
<evidence type="ECO:0000313" key="9">
    <source>
        <dbReference type="EMBL" id="SFD57941.1"/>
    </source>
</evidence>
<dbReference type="InterPro" id="IPR000304">
    <property type="entry name" value="Pyrroline-COOH_reductase"/>
</dbReference>
<evidence type="ECO:0000256" key="2">
    <source>
        <dbReference type="ARBA" id="ARBA00022857"/>
    </source>
</evidence>
<dbReference type="Pfam" id="PF14748">
    <property type="entry name" value="P5CR_dimer"/>
    <property type="match status" value="1"/>
</dbReference>
<dbReference type="GO" id="GO:0055129">
    <property type="term" value="P:L-proline biosynthetic process"/>
    <property type="evidence" value="ECO:0007669"/>
    <property type="project" value="UniProtKB-UniRule"/>
</dbReference>
<dbReference type="SUPFAM" id="SSF48179">
    <property type="entry name" value="6-phosphogluconate dehydrogenase C-terminal domain-like"/>
    <property type="match status" value="1"/>
</dbReference>
<dbReference type="PIRSF" id="PIRSF000193">
    <property type="entry name" value="Pyrrol-5-carb_rd"/>
    <property type="match status" value="1"/>
</dbReference>
<comment type="subcellular location">
    <subcellularLocation>
        <location evidence="4">Cytoplasm</location>
    </subcellularLocation>
</comment>
<evidence type="ECO:0000259" key="8">
    <source>
        <dbReference type="Pfam" id="PF14748"/>
    </source>
</evidence>
<dbReference type="UniPathway" id="UPA00098">
    <property type="reaction ID" value="UER00361"/>
</dbReference>
<dbReference type="AlphaFoldDB" id="A0A1I1TH58"/>
<organism evidence="9 10">
    <name type="scientific">Sulfitobacter brevis</name>
    <dbReference type="NCBI Taxonomy" id="74348"/>
    <lineage>
        <taxon>Bacteria</taxon>
        <taxon>Pseudomonadati</taxon>
        <taxon>Pseudomonadota</taxon>
        <taxon>Alphaproteobacteria</taxon>
        <taxon>Rhodobacterales</taxon>
        <taxon>Roseobacteraceae</taxon>
        <taxon>Sulfitobacter</taxon>
    </lineage>
</organism>
<keyword evidence="2 4" id="KW-0521">NADP</keyword>
<keyword evidence="3 4" id="KW-0560">Oxidoreductase</keyword>
<feature type="binding site" evidence="6">
    <location>
        <begin position="61"/>
        <end position="64"/>
    </location>
    <ligand>
        <name>NADP(+)</name>
        <dbReference type="ChEBI" id="CHEBI:58349"/>
    </ligand>
</feature>
<keyword evidence="4" id="KW-0641">Proline biosynthesis</keyword>
<name>A0A1I1TH58_9RHOB</name>
<dbReference type="InterPro" id="IPR008927">
    <property type="entry name" value="6-PGluconate_DH-like_C_sf"/>
</dbReference>
<dbReference type="NCBIfam" id="TIGR00112">
    <property type="entry name" value="proC"/>
    <property type="match status" value="1"/>
</dbReference>
<evidence type="ECO:0000256" key="3">
    <source>
        <dbReference type="ARBA" id="ARBA00023002"/>
    </source>
</evidence>
<feature type="domain" description="Pyrroline-5-carboxylate reductase dimerisation" evidence="8">
    <location>
        <begin position="153"/>
        <end position="258"/>
    </location>
</feature>
<dbReference type="InterPro" id="IPR029036">
    <property type="entry name" value="P5CR_dimer"/>
</dbReference>
<dbReference type="STRING" id="74348.SAMN04488523_101388"/>
<proteinExistence type="inferred from homology"/>
<feature type="binding site" evidence="6">
    <location>
        <begin position="6"/>
        <end position="11"/>
    </location>
    <ligand>
        <name>NADP(+)</name>
        <dbReference type="ChEBI" id="CHEBI:58349"/>
    </ligand>
</feature>
<comment type="function">
    <text evidence="4">Catalyzes the reduction of 1-pyrroline-5-carboxylate (PCA) to L-proline.</text>
</comment>
<comment type="pathway">
    <text evidence="4">Amino-acid biosynthesis; L-proline biosynthesis; L-proline from L-glutamate 5-semialdehyde: step 1/1.</text>
</comment>
<sequence>MNILLIGCGKMGGAMLRQWAEVPDNTFTVADPAATALPDGVRHVTKTTELEAAEFDVVIIAIKPQMIAGVLPDYAFALKPEGCFVSIAAGCSIASIAKVVGDRAIIRVMPNLAAMVGQGVSGLVANALCSDDLKARVTELVAQTGTCVELADEDQIDRLTAISGSGPGYVFELMRSYVAAAKSVGFDDETARKLVFDTISGTVETARQSDETLEDLRNSVTSKNGTTQAGLSQLMRDGQLEGLFHDTVQAAYARAVELR</sequence>
<dbReference type="PANTHER" id="PTHR11645:SF0">
    <property type="entry name" value="PYRROLINE-5-CARBOXYLATE REDUCTASE 3"/>
    <property type="match status" value="1"/>
</dbReference>
<keyword evidence="4" id="KW-0028">Amino-acid biosynthesis</keyword>
<evidence type="ECO:0000256" key="4">
    <source>
        <dbReference type="HAMAP-Rule" id="MF_01925"/>
    </source>
</evidence>
<dbReference type="SUPFAM" id="SSF51735">
    <property type="entry name" value="NAD(P)-binding Rossmann-fold domains"/>
    <property type="match status" value="1"/>
</dbReference>
<gene>
    <name evidence="4" type="primary">proC</name>
    <name evidence="9" type="ORF">SAMN04488523_101388</name>
</gene>
<dbReference type="InterPro" id="IPR036291">
    <property type="entry name" value="NAD(P)-bd_dom_sf"/>
</dbReference>
<dbReference type="EC" id="1.5.1.2" evidence="4 5"/>
<evidence type="ECO:0000259" key="7">
    <source>
        <dbReference type="Pfam" id="PF03807"/>
    </source>
</evidence>
<dbReference type="Pfam" id="PF03807">
    <property type="entry name" value="F420_oxidored"/>
    <property type="match status" value="1"/>
</dbReference>
<dbReference type="Gene3D" id="1.10.3730.10">
    <property type="entry name" value="ProC C-terminal domain-like"/>
    <property type="match status" value="1"/>
</dbReference>
<dbReference type="HAMAP" id="MF_01925">
    <property type="entry name" value="P5C_reductase"/>
    <property type="match status" value="1"/>
</dbReference>
<dbReference type="InterPro" id="IPR028939">
    <property type="entry name" value="P5C_Rdtase_cat_N"/>
</dbReference>
<dbReference type="Gene3D" id="3.40.50.720">
    <property type="entry name" value="NAD(P)-binding Rossmann-like Domain"/>
    <property type="match status" value="1"/>
</dbReference>
<dbReference type="GO" id="GO:0005737">
    <property type="term" value="C:cytoplasm"/>
    <property type="evidence" value="ECO:0007669"/>
    <property type="project" value="UniProtKB-SubCell"/>
</dbReference>
<dbReference type="GO" id="GO:0004735">
    <property type="term" value="F:pyrroline-5-carboxylate reductase activity"/>
    <property type="evidence" value="ECO:0007669"/>
    <property type="project" value="UniProtKB-UniRule"/>
</dbReference>
<dbReference type="OrthoDB" id="9805754at2"/>
<accession>A0A1I1TH58</accession>
<evidence type="ECO:0000256" key="1">
    <source>
        <dbReference type="ARBA" id="ARBA00005525"/>
    </source>
</evidence>
<dbReference type="PANTHER" id="PTHR11645">
    <property type="entry name" value="PYRROLINE-5-CARBOXYLATE REDUCTASE"/>
    <property type="match status" value="1"/>
</dbReference>
<evidence type="ECO:0000313" key="10">
    <source>
        <dbReference type="Proteomes" id="UP000198977"/>
    </source>
</evidence>